<accession>C9ZEK7</accession>
<dbReference type="EMBL" id="FN554889">
    <property type="protein sequence ID" value="CBG67466.1"/>
    <property type="molecule type" value="Genomic_DNA"/>
</dbReference>
<dbReference type="KEGG" id="scb:SCAB_2521"/>
<reference evidence="1 2" key="1">
    <citation type="journal article" date="2010" name="Mol. Plant Microbe Interact.">
        <title>Streptomyces scabies 87-22 contains a coronafacic acid-like biosynthetic cluster that contributes to plant-microbe interactions.</title>
        <authorList>
            <person name="Bignell D.R."/>
            <person name="Seipke R.F."/>
            <person name="Huguet-Tapia J.C."/>
            <person name="Chambers A.H."/>
            <person name="Parry R.J."/>
            <person name="Loria R."/>
        </authorList>
    </citation>
    <scope>NUCLEOTIDE SEQUENCE [LARGE SCALE GENOMIC DNA]</scope>
    <source>
        <strain evidence="1 2">87.22</strain>
    </source>
</reference>
<dbReference type="Proteomes" id="UP000001444">
    <property type="component" value="Chromosome"/>
</dbReference>
<sequence length="38" mass="4318">MLSVYWANVEPRADGEAPLRRRPALVFVIVLTSVVVHR</sequence>
<name>C9ZEK7_STRSW</name>
<keyword evidence="2" id="KW-1185">Reference proteome</keyword>
<protein>
    <submittedName>
        <fullName evidence="1">Uncharacterized protein</fullName>
    </submittedName>
</protein>
<proteinExistence type="predicted"/>
<organism evidence="1 2">
    <name type="scientific">Streptomyces scabiei (strain 87.22)</name>
    <dbReference type="NCBI Taxonomy" id="680198"/>
    <lineage>
        <taxon>Bacteria</taxon>
        <taxon>Bacillati</taxon>
        <taxon>Actinomycetota</taxon>
        <taxon>Actinomycetes</taxon>
        <taxon>Kitasatosporales</taxon>
        <taxon>Streptomycetaceae</taxon>
        <taxon>Streptomyces</taxon>
    </lineage>
</organism>
<dbReference type="AlphaFoldDB" id="C9ZEK7"/>
<evidence type="ECO:0000313" key="1">
    <source>
        <dbReference type="EMBL" id="CBG67466.1"/>
    </source>
</evidence>
<dbReference type="HOGENOM" id="CLU_3333766_0_0_11"/>
<evidence type="ECO:0000313" key="2">
    <source>
        <dbReference type="Proteomes" id="UP000001444"/>
    </source>
</evidence>
<gene>
    <name evidence="1" type="ordered locus">SCAB_2521</name>
</gene>